<dbReference type="Pfam" id="PF25876">
    <property type="entry name" value="HH_MFP_RND"/>
    <property type="match status" value="1"/>
</dbReference>
<evidence type="ECO:0000313" key="6">
    <source>
        <dbReference type="EMBL" id="MBD1544654.1"/>
    </source>
</evidence>
<dbReference type="PANTHER" id="PTHR32347:SF29">
    <property type="entry name" value="UPF0194 MEMBRANE PROTEIN YBHG"/>
    <property type="match status" value="1"/>
</dbReference>
<evidence type="ECO:0000313" key="7">
    <source>
        <dbReference type="Proteomes" id="UP000598467"/>
    </source>
</evidence>
<evidence type="ECO:0000256" key="2">
    <source>
        <dbReference type="ARBA" id="ARBA00023054"/>
    </source>
</evidence>
<evidence type="ECO:0000259" key="4">
    <source>
        <dbReference type="Pfam" id="PF25876"/>
    </source>
</evidence>
<dbReference type="Proteomes" id="UP000598467">
    <property type="component" value="Unassembled WGS sequence"/>
</dbReference>
<gene>
    <name evidence="6" type="ORF">HK439_00120</name>
</gene>
<dbReference type="SUPFAM" id="SSF111369">
    <property type="entry name" value="HlyD-like secretion proteins"/>
    <property type="match status" value="1"/>
</dbReference>
<dbReference type="RefSeq" id="WP_190289333.1">
    <property type="nucleotide sequence ID" value="NZ_JABFCZ010000001.1"/>
</dbReference>
<protein>
    <submittedName>
        <fullName evidence="6">HlyD family efflux transporter periplasmic adaptor subunit</fullName>
    </submittedName>
</protein>
<dbReference type="Gene3D" id="2.40.420.20">
    <property type="match status" value="1"/>
</dbReference>
<sequence>MSITFRRMIIWGLLLVAVALGVAYALWPRPVPVDLHVLKRGPLTVSIDEEGETRIEDIYEVSTPVTGRLLRVDKEAGDEVKAKVDVIAQLQPIDPEFLDQRTEAEMRASVQAAKAARDLAEANIARARAELEFAKTDLDRVRELEGRETASKRQLDQAILAFDTKKAELATAEATLEMRTHELERAKSQLISPTELVNQRDACACIPIYAPVDGKILRVLKKSEGVLQAGTTIAEVGDPRDLEIVVDLLSADAVKVSPGLQVVIDDWGGDNPLNGVVRRVEPFGFTKVSALGIEEQRVNVVIDLTDPPEAYAKLAHGFRVEVSIILWQGSDILTLPLTALFREGDDWAVFAVEDGRAMIRKVKVGHANGLSVEIAEGLKAGDTVVLHPGNNVEDGVAVTAR</sequence>
<feature type="coiled-coil region" evidence="3">
    <location>
        <begin position="110"/>
        <end position="144"/>
    </location>
</feature>
<dbReference type="AlphaFoldDB" id="A0A926NQN3"/>
<feature type="domain" description="YknX-like C-terminal permuted SH3-like" evidence="5">
    <location>
        <begin position="333"/>
        <end position="399"/>
    </location>
</feature>
<keyword evidence="2 3" id="KW-0175">Coiled coil</keyword>
<dbReference type="InterPro" id="IPR058637">
    <property type="entry name" value="YknX-like_C"/>
</dbReference>
<dbReference type="InterPro" id="IPR058624">
    <property type="entry name" value="MdtA-like_HH"/>
</dbReference>
<dbReference type="Gene3D" id="1.10.287.470">
    <property type="entry name" value="Helix hairpin bin"/>
    <property type="match status" value="1"/>
</dbReference>
<accession>A0A926NQN3</accession>
<organism evidence="6 7">
    <name type="scientific">Roseibium aggregatum</name>
    <dbReference type="NCBI Taxonomy" id="187304"/>
    <lineage>
        <taxon>Bacteria</taxon>
        <taxon>Pseudomonadati</taxon>
        <taxon>Pseudomonadota</taxon>
        <taxon>Alphaproteobacteria</taxon>
        <taxon>Hyphomicrobiales</taxon>
        <taxon>Stappiaceae</taxon>
        <taxon>Roseibium</taxon>
    </lineage>
</organism>
<dbReference type="Gene3D" id="2.40.50.100">
    <property type="match status" value="1"/>
</dbReference>
<evidence type="ECO:0000256" key="1">
    <source>
        <dbReference type="ARBA" id="ARBA00004196"/>
    </source>
</evidence>
<reference evidence="6" key="1">
    <citation type="submission" date="2020-05" db="EMBL/GenBank/DDBJ databases">
        <title>Identification of trans-AT polyketide cluster in two marine bacteria, producers of a novel glutaramide-containing polyketide sesbanimide D and analogs.</title>
        <authorList>
            <person name="Kacar D."/>
            <person name="Rodriguez P."/>
            <person name="Canedo L."/>
            <person name="Gonzalez E."/>
            <person name="Galan B."/>
            <person name="De La Calle F."/>
            <person name="Garcia J.L."/>
        </authorList>
    </citation>
    <scope>NUCLEOTIDE SEQUENCE</scope>
    <source>
        <strain evidence="6">PHM038</strain>
    </source>
</reference>
<dbReference type="Gene3D" id="2.40.30.170">
    <property type="match status" value="1"/>
</dbReference>
<dbReference type="InterPro" id="IPR050465">
    <property type="entry name" value="UPF0194_transport"/>
</dbReference>
<comment type="subcellular location">
    <subcellularLocation>
        <location evidence="1">Cell envelope</location>
    </subcellularLocation>
</comment>
<dbReference type="PANTHER" id="PTHR32347">
    <property type="entry name" value="EFFLUX SYSTEM COMPONENT YKNX-RELATED"/>
    <property type="match status" value="1"/>
</dbReference>
<name>A0A926NQN3_9HYPH</name>
<dbReference type="Pfam" id="PF25989">
    <property type="entry name" value="YknX_C"/>
    <property type="match status" value="1"/>
</dbReference>
<dbReference type="EMBL" id="JABFCZ010000001">
    <property type="protein sequence ID" value="MBD1544654.1"/>
    <property type="molecule type" value="Genomic_DNA"/>
</dbReference>
<evidence type="ECO:0000256" key="3">
    <source>
        <dbReference type="SAM" id="Coils"/>
    </source>
</evidence>
<feature type="domain" description="Multidrug resistance protein MdtA-like alpha-helical hairpin" evidence="4">
    <location>
        <begin position="120"/>
        <end position="180"/>
    </location>
</feature>
<evidence type="ECO:0000259" key="5">
    <source>
        <dbReference type="Pfam" id="PF25989"/>
    </source>
</evidence>
<comment type="caution">
    <text evidence="6">The sequence shown here is derived from an EMBL/GenBank/DDBJ whole genome shotgun (WGS) entry which is preliminary data.</text>
</comment>
<dbReference type="GO" id="GO:0030313">
    <property type="term" value="C:cell envelope"/>
    <property type="evidence" value="ECO:0007669"/>
    <property type="project" value="UniProtKB-SubCell"/>
</dbReference>
<proteinExistence type="predicted"/>